<dbReference type="InterPro" id="IPR003593">
    <property type="entry name" value="AAA+_ATPase"/>
</dbReference>
<dbReference type="CDD" id="cd03235">
    <property type="entry name" value="ABC_Metallic_Cations"/>
    <property type="match status" value="1"/>
</dbReference>
<evidence type="ECO:0000259" key="5">
    <source>
        <dbReference type="PROSITE" id="PS50893"/>
    </source>
</evidence>
<accession>A0A3S4XZG6</accession>
<dbReference type="PANTHER" id="PTHR42734">
    <property type="entry name" value="METAL TRANSPORT SYSTEM ATP-BINDING PROTEIN TM_0124-RELATED"/>
    <property type="match status" value="1"/>
</dbReference>
<dbReference type="PROSITE" id="PS00211">
    <property type="entry name" value="ABC_TRANSPORTER_1"/>
    <property type="match status" value="1"/>
</dbReference>
<dbReference type="InterPro" id="IPR003439">
    <property type="entry name" value="ABC_transporter-like_ATP-bd"/>
</dbReference>
<dbReference type="AlphaFoldDB" id="A0A3S4XZG6"/>
<evidence type="ECO:0000256" key="2">
    <source>
        <dbReference type="ARBA" id="ARBA00022448"/>
    </source>
</evidence>
<dbReference type="SUPFAM" id="SSF52540">
    <property type="entry name" value="P-loop containing nucleoside triphosphate hydrolases"/>
    <property type="match status" value="1"/>
</dbReference>
<dbReference type="InterPro" id="IPR027417">
    <property type="entry name" value="P-loop_NTPase"/>
</dbReference>
<comment type="similarity">
    <text evidence="1">Belongs to the ABC transporter superfamily.</text>
</comment>
<dbReference type="GO" id="GO:0005524">
    <property type="term" value="F:ATP binding"/>
    <property type="evidence" value="ECO:0007669"/>
    <property type="project" value="UniProtKB-KW"/>
</dbReference>
<protein>
    <submittedName>
        <fullName evidence="6">Iron(3+)-hydroxamate import ATP-binding protein FhuC</fullName>
        <ecNumber evidence="6">3.6.3.34</ecNumber>
    </submittedName>
</protein>
<evidence type="ECO:0000313" key="6">
    <source>
        <dbReference type="EMBL" id="VEI65678.1"/>
    </source>
</evidence>
<dbReference type="EMBL" id="LR134492">
    <property type="protein sequence ID" value="VEI65678.1"/>
    <property type="molecule type" value="Genomic_DNA"/>
</dbReference>
<reference evidence="6 7" key="1">
    <citation type="submission" date="2018-12" db="EMBL/GenBank/DDBJ databases">
        <authorList>
            <consortium name="Pathogen Informatics"/>
        </authorList>
    </citation>
    <scope>NUCLEOTIDE SEQUENCE [LARGE SCALE GENOMIC DNA]</scope>
    <source>
        <strain evidence="6 7">NCTC13193</strain>
    </source>
</reference>
<organism evidence="6 7">
    <name type="scientific">Serratia fonticola</name>
    <dbReference type="NCBI Taxonomy" id="47917"/>
    <lineage>
        <taxon>Bacteria</taxon>
        <taxon>Pseudomonadati</taxon>
        <taxon>Pseudomonadota</taxon>
        <taxon>Gammaproteobacteria</taxon>
        <taxon>Enterobacterales</taxon>
        <taxon>Yersiniaceae</taxon>
        <taxon>Serratia</taxon>
    </lineage>
</organism>
<dbReference type="Gene3D" id="3.40.50.300">
    <property type="entry name" value="P-loop containing nucleotide triphosphate hydrolases"/>
    <property type="match status" value="1"/>
</dbReference>
<dbReference type="PANTHER" id="PTHR42734:SF5">
    <property type="entry name" value="IRON TRANSPORT SYSTEM ATP-BINDING PROTEIN HI_0361-RELATED"/>
    <property type="match status" value="1"/>
</dbReference>
<dbReference type="Proteomes" id="UP000270487">
    <property type="component" value="Chromosome"/>
</dbReference>
<sequence>MITLQNAIVGYGRTPLLPPLCGCFAAGSLTAVIGVNGAGKSTLLKSLAGLHPLLGGKLHFAGGKAPAMAYLPQLVELDRQFPILVQDLVAMGCWPQSGLFGGVNKRSMQQIAGALDTVGMSSMAREAVGELSGGQLQRVLFARLLVQQAPLILLDEPFTGIDAATTQLLLRVIAQLHRQGGTVIAVLHDMSTVANHFPEALLLTPERCHWDNSERVLAHYSTAANQRGPRSDAIPSAARSFCLFRIYAPCIGCLPGNIAERCTTRGVFIAAPDEPGG</sequence>
<evidence type="ECO:0000313" key="7">
    <source>
        <dbReference type="Proteomes" id="UP000270487"/>
    </source>
</evidence>
<keyword evidence="2" id="KW-0813">Transport</keyword>
<feature type="domain" description="ABC transporter" evidence="5">
    <location>
        <begin position="2"/>
        <end position="246"/>
    </location>
</feature>
<proteinExistence type="inferred from homology"/>
<dbReference type="PROSITE" id="PS50893">
    <property type="entry name" value="ABC_TRANSPORTER_2"/>
    <property type="match status" value="1"/>
</dbReference>
<dbReference type="GO" id="GO:0016887">
    <property type="term" value="F:ATP hydrolysis activity"/>
    <property type="evidence" value="ECO:0007669"/>
    <property type="project" value="InterPro"/>
</dbReference>
<evidence type="ECO:0000256" key="3">
    <source>
        <dbReference type="ARBA" id="ARBA00022741"/>
    </source>
</evidence>
<evidence type="ECO:0000256" key="4">
    <source>
        <dbReference type="ARBA" id="ARBA00022840"/>
    </source>
</evidence>
<gene>
    <name evidence="6" type="primary">fhuC_1</name>
    <name evidence="6" type="ORF">NCTC13193_01379</name>
</gene>
<keyword evidence="6" id="KW-0378">Hydrolase</keyword>
<dbReference type="EC" id="3.6.3.34" evidence="6"/>
<evidence type="ECO:0000256" key="1">
    <source>
        <dbReference type="ARBA" id="ARBA00005417"/>
    </source>
</evidence>
<keyword evidence="4 6" id="KW-0067">ATP-binding</keyword>
<dbReference type="InterPro" id="IPR017871">
    <property type="entry name" value="ABC_transporter-like_CS"/>
</dbReference>
<keyword evidence="3" id="KW-0547">Nucleotide-binding</keyword>
<dbReference type="SMART" id="SM00382">
    <property type="entry name" value="AAA"/>
    <property type="match status" value="1"/>
</dbReference>
<name>A0A3S4XZG6_SERFO</name>
<dbReference type="InterPro" id="IPR050153">
    <property type="entry name" value="Metal_Ion_Import_ABC"/>
</dbReference>
<dbReference type="Pfam" id="PF00005">
    <property type="entry name" value="ABC_tran"/>
    <property type="match status" value="1"/>
</dbReference>